<organism evidence="1 2">
    <name type="scientific">Pseudoglutamicibacter albus DNF00011</name>
    <dbReference type="NCBI Taxonomy" id="1401063"/>
    <lineage>
        <taxon>Bacteria</taxon>
        <taxon>Bacillati</taxon>
        <taxon>Actinomycetota</taxon>
        <taxon>Actinomycetes</taxon>
        <taxon>Micrococcales</taxon>
        <taxon>Micrococcaceae</taxon>
        <taxon>Pseudoglutamicibacter</taxon>
    </lineage>
</organism>
<accession>A0A095YHK3</accession>
<dbReference type="InterPro" id="IPR021412">
    <property type="entry name" value="DUF3052"/>
</dbReference>
<evidence type="ECO:0000313" key="2">
    <source>
        <dbReference type="Proteomes" id="UP000053528"/>
    </source>
</evidence>
<dbReference type="Pfam" id="PF11253">
    <property type="entry name" value="DUF3052"/>
    <property type="match status" value="1"/>
</dbReference>
<reference evidence="1 2" key="1">
    <citation type="submission" date="2014-07" db="EMBL/GenBank/DDBJ databases">
        <authorList>
            <person name="McCorrison J."/>
            <person name="Sanka R."/>
            <person name="Torralba M."/>
            <person name="Gillis M."/>
            <person name="Haft D.H."/>
            <person name="Methe B."/>
            <person name="Sutton G."/>
            <person name="Nelson K.E."/>
        </authorList>
    </citation>
    <scope>NUCLEOTIDE SEQUENCE [LARGE SCALE GENOMIC DNA]</scope>
    <source>
        <strain evidence="1 2">DNF00011</strain>
    </source>
</reference>
<comment type="caution">
    <text evidence="1">The sequence shown here is derived from an EMBL/GenBank/DDBJ whole genome shotgun (WGS) entry which is preliminary data.</text>
</comment>
<evidence type="ECO:0008006" key="3">
    <source>
        <dbReference type="Google" id="ProtNLM"/>
    </source>
</evidence>
<sequence>MSVRTAPYEGAAQRMGISGDHLVQELGYDEDVDFELRDVIEEVTGEPILDEDEHEVVDAVLLWWRDGDGDLVDAMVDSLTDLDDGGVVWLLTPKLGEDGHVSPVEIQEAAPTAGLHTTSTVDVSELWSAVCLQQRKRH</sequence>
<evidence type="ECO:0000313" key="1">
    <source>
        <dbReference type="EMBL" id="KGF21743.1"/>
    </source>
</evidence>
<name>A0A095YHK3_9MICC</name>
<dbReference type="Proteomes" id="UP000053528">
    <property type="component" value="Unassembled WGS sequence"/>
</dbReference>
<protein>
    <recommendedName>
        <fullName evidence="3">DUF3052 domain-containing protein</fullName>
    </recommendedName>
</protein>
<proteinExistence type="predicted"/>
<dbReference type="AlphaFoldDB" id="A0A095YHK3"/>
<gene>
    <name evidence="1" type="ORF">HMPREF2128_00080</name>
</gene>
<dbReference type="EMBL" id="JRNH01000001">
    <property type="protein sequence ID" value="KGF21743.1"/>
    <property type="molecule type" value="Genomic_DNA"/>
</dbReference>